<protein>
    <submittedName>
        <fullName evidence="2">Uncharacterized protein</fullName>
    </submittedName>
</protein>
<evidence type="ECO:0000313" key="2">
    <source>
        <dbReference type="EMBL" id="ERN03541.1"/>
    </source>
</evidence>
<organism evidence="2 3">
    <name type="scientific">Amborella trichopoda</name>
    <dbReference type="NCBI Taxonomy" id="13333"/>
    <lineage>
        <taxon>Eukaryota</taxon>
        <taxon>Viridiplantae</taxon>
        <taxon>Streptophyta</taxon>
        <taxon>Embryophyta</taxon>
        <taxon>Tracheophyta</taxon>
        <taxon>Spermatophyta</taxon>
        <taxon>Magnoliopsida</taxon>
        <taxon>Amborellales</taxon>
        <taxon>Amborellaceae</taxon>
        <taxon>Amborella</taxon>
    </lineage>
</organism>
<dbReference type="HOGENOM" id="CLU_2029782_0_0_1"/>
<dbReference type="AlphaFoldDB" id="W1P7H2"/>
<name>W1P7H2_AMBTC</name>
<accession>W1P7H2</accession>
<evidence type="ECO:0000256" key="1">
    <source>
        <dbReference type="SAM" id="MobiDB-lite"/>
    </source>
</evidence>
<keyword evidence="3" id="KW-1185">Reference proteome</keyword>
<evidence type="ECO:0000313" key="3">
    <source>
        <dbReference type="Proteomes" id="UP000017836"/>
    </source>
</evidence>
<proteinExistence type="predicted"/>
<dbReference type="Proteomes" id="UP000017836">
    <property type="component" value="Unassembled WGS sequence"/>
</dbReference>
<gene>
    <name evidence="2" type="ORF">AMTR_s00003p00271630</name>
</gene>
<feature type="region of interest" description="Disordered" evidence="1">
    <location>
        <begin position="1"/>
        <end position="25"/>
    </location>
</feature>
<sequence>MKEQDRENRVPTNEKEMKEQDRENRVPAIKMVMSSTLAPTTTEISNIQKVISPIFPLLLLPIGSKEQALGNVLQQRFGFPINELTSYAVNYPPVGMELDSGLYEKSREVRLCIDLKFVGISP</sequence>
<reference evidence="3" key="1">
    <citation type="journal article" date="2013" name="Science">
        <title>The Amborella genome and the evolution of flowering plants.</title>
        <authorList>
            <consortium name="Amborella Genome Project"/>
        </authorList>
    </citation>
    <scope>NUCLEOTIDE SEQUENCE [LARGE SCALE GENOMIC DNA]</scope>
</reference>
<dbReference type="EMBL" id="KI394358">
    <property type="protein sequence ID" value="ERN03541.1"/>
    <property type="molecule type" value="Genomic_DNA"/>
</dbReference>
<dbReference type="Gramene" id="ERN03541">
    <property type="protein sequence ID" value="ERN03541"/>
    <property type="gene ID" value="AMTR_s00003p00271630"/>
</dbReference>